<comment type="catalytic activity">
    <reaction evidence="16">
        <text>L-lysyl-[protein] + acetyl-CoA = N(6)-acetyl-L-lysyl-[protein] + CoA + H(+)</text>
        <dbReference type="Rhea" id="RHEA:45948"/>
        <dbReference type="Rhea" id="RHEA-COMP:9752"/>
        <dbReference type="Rhea" id="RHEA-COMP:10731"/>
        <dbReference type="ChEBI" id="CHEBI:15378"/>
        <dbReference type="ChEBI" id="CHEBI:29969"/>
        <dbReference type="ChEBI" id="CHEBI:57287"/>
        <dbReference type="ChEBI" id="CHEBI:57288"/>
        <dbReference type="ChEBI" id="CHEBI:61930"/>
    </reaction>
    <physiologicalReaction direction="left-to-right" evidence="16">
        <dbReference type="Rhea" id="RHEA:45949"/>
    </physiologicalReaction>
</comment>
<evidence type="ECO:0000256" key="7">
    <source>
        <dbReference type="ARBA" id="ARBA00022990"/>
    </source>
</evidence>
<name>A0A8H7VWR9_9FUNG</name>
<dbReference type="PROSITE" id="PS51726">
    <property type="entry name" value="MYST_HAT"/>
    <property type="match status" value="1"/>
</dbReference>
<comment type="caution">
    <text evidence="21">The sequence shown here is derived from an EMBL/GenBank/DDBJ whole genome shotgun (WGS) entry which is preliminary data.</text>
</comment>
<proteinExistence type="inferred from homology"/>
<evidence type="ECO:0000256" key="17">
    <source>
        <dbReference type="ARBA" id="ARBA00048940"/>
    </source>
</evidence>
<keyword evidence="6" id="KW-0156">Chromatin regulator</keyword>
<dbReference type="EC" id="2.3.1.48" evidence="3"/>
<dbReference type="GO" id="GO:0000785">
    <property type="term" value="C:chromatin"/>
    <property type="evidence" value="ECO:0007669"/>
    <property type="project" value="TreeGrafter"/>
</dbReference>
<dbReference type="Gene3D" id="1.10.10.10">
    <property type="entry name" value="Winged helix-like DNA-binding domain superfamily/Winged helix DNA-binding domain"/>
    <property type="match status" value="1"/>
</dbReference>
<dbReference type="InterPro" id="IPR016197">
    <property type="entry name" value="Chromo-like_dom_sf"/>
</dbReference>
<dbReference type="Gene3D" id="2.30.30.140">
    <property type="match status" value="1"/>
</dbReference>
<organism evidence="21 22">
    <name type="scientific">Thamnidium elegans</name>
    <dbReference type="NCBI Taxonomy" id="101142"/>
    <lineage>
        <taxon>Eukaryota</taxon>
        <taxon>Fungi</taxon>
        <taxon>Fungi incertae sedis</taxon>
        <taxon>Mucoromycota</taxon>
        <taxon>Mucoromycotina</taxon>
        <taxon>Mucoromycetes</taxon>
        <taxon>Mucorales</taxon>
        <taxon>Mucorineae</taxon>
        <taxon>Mucoraceae</taxon>
        <taxon>Thamnidium</taxon>
    </lineage>
</organism>
<evidence type="ECO:0000256" key="3">
    <source>
        <dbReference type="ARBA" id="ARBA00013184"/>
    </source>
</evidence>
<comment type="catalytic activity">
    <reaction evidence="14">
        <text>2-hydroxyisobutanoyl-CoA + L-lysyl-[protein] = N(6)-(2-hydroxyisobutanoyl)-L-lysyl-[protein] + CoA + H(+)</text>
        <dbReference type="Rhea" id="RHEA:24180"/>
        <dbReference type="Rhea" id="RHEA-COMP:9752"/>
        <dbReference type="Rhea" id="RHEA-COMP:15921"/>
        <dbReference type="ChEBI" id="CHEBI:15378"/>
        <dbReference type="ChEBI" id="CHEBI:29969"/>
        <dbReference type="ChEBI" id="CHEBI:57287"/>
        <dbReference type="ChEBI" id="CHEBI:131780"/>
        <dbReference type="ChEBI" id="CHEBI:144968"/>
    </reaction>
    <physiologicalReaction direction="left-to-right" evidence="14">
        <dbReference type="Rhea" id="RHEA:24181"/>
    </physiologicalReaction>
</comment>
<evidence type="ECO:0000259" key="20">
    <source>
        <dbReference type="PROSITE" id="PS51726"/>
    </source>
</evidence>
<feature type="compositionally biased region" description="Basic and acidic residues" evidence="19">
    <location>
        <begin position="179"/>
        <end position="190"/>
    </location>
</feature>
<reference evidence="21" key="1">
    <citation type="submission" date="2021-01" db="EMBL/GenBank/DDBJ databases">
        <title>Metabolic potential, ecology and presence of endohyphal bacteria is reflected in genomic diversity of Mucoromycotina.</title>
        <authorList>
            <person name="Muszewska A."/>
            <person name="Okrasinska A."/>
            <person name="Steczkiewicz K."/>
            <person name="Drgas O."/>
            <person name="Orlowska M."/>
            <person name="Perlinska-Lenart U."/>
            <person name="Aleksandrzak-Piekarczyk T."/>
            <person name="Szatraj K."/>
            <person name="Zielenkiewicz U."/>
            <person name="Pilsyk S."/>
            <person name="Malc E."/>
            <person name="Mieczkowski P."/>
            <person name="Kruszewska J.S."/>
            <person name="Biernat P."/>
            <person name="Pawlowska J."/>
        </authorList>
    </citation>
    <scope>NUCLEOTIDE SEQUENCE</scope>
    <source>
        <strain evidence="21">WA0000018081</strain>
    </source>
</reference>
<protein>
    <recommendedName>
        <fullName evidence="3">histone acetyltransferase</fullName>
        <ecNumber evidence="3">2.3.1.48</ecNumber>
    </recommendedName>
</protein>
<dbReference type="PANTHER" id="PTHR10615:SF218">
    <property type="entry name" value="HISTONE ACETYLTRANSFERASE ESA1"/>
    <property type="match status" value="1"/>
</dbReference>
<dbReference type="InterPro" id="IPR002717">
    <property type="entry name" value="HAT_MYST-type"/>
</dbReference>
<dbReference type="GO" id="GO:0003682">
    <property type="term" value="F:chromatin binding"/>
    <property type="evidence" value="ECO:0007669"/>
    <property type="project" value="TreeGrafter"/>
</dbReference>
<evidence type="ECO:0000256" key="9">
    <source>
        <dbReference type="ARBA" id="ARBA00023159"/>
    </source>
</evidence>
<keyword evidence="4" id="KW-0808">Transferase</keyword>
<dbReference type="Proteomes" id="UP000613177">
    <property type="component" value="Unassembled WGS sequence"/>
</dbReference>
<evidence type="ECO:0000256" key="11">
    <source>
        <dbReference type="ARBA" id="ARBA00023204"/>
    </source>
</evidence>
<comment type="catalytic activity">
    <reaction evidence="15">
        <text>(2E)-butenoyl-CoA + L-lysyl-[protein] = N(6)-(2E)-butenoyl-L-lysyl-[protein] + CoA + H(+)</text>
        <dbReference type="Rhea" id="RHEA:53908"/>
        <dbReference type="Rhea" id="RHEA-COMP:9752"/>
        <dbReference type="Rhea" id="RHEA-COMP:13707"/>
        <dbReference type="ChEBI" id="CHEBI:15378"/>
        <dbReference type="ChEBI" id="CHEBI:29969"/>
        <dbReference type="ChEBI" id="CHEBI:57287"/>
        <dbReference type="ChEBI" id="CHEBI:57332"/>
        <dbReference type="ChEBI" id="CHEBI:137954"/>
    </reaction>
    <physiologicalReaction direction="left-to-right" evidence="15">
        <dbReference type="Rhea" id="RHEA:53909"/>
    </physiologicalReaction>
</comment>
<keyword evidence="12" id="KW-0539">Nucleus</keyword>
<feature type="domain" description="MYST-type HAT" evidence="20">
    <location>
        <begin position="203"/>
        <end position="474"/>
    </location>
</feature>
<dbReference type="GO" id="GO:0004402">
    <property type="term" value="F:histone acetyltransferase activity"/>
    <property type="evidence" value="ECO:0007669"/>
    <property type="project" value="InterPro"/>
</dbReference>
<dbReference type="FunFam" id="3.30.60.60:FF:000001">
    <property type="entry name" value="Histone acetyltransferase"/>
    <property type="match status" value="1"/>
</dbReference>
<dbReference type="InterPro" id="IPR050603">
    <property type="entry name" value="MYST_HAT"/>
</dbReference>
<dbReference type="Gene3D" id="3.40.630.30">
    <property type="match status" value="1"/>
</dbReference>
<dbReference type="Pfam" id="PF11717">
    <property type="entry name" value="Tudor-knot"/>
    <property type="match status" value="1"/>
</dbReference>
<dbReference type="EMBL" id="JAEPRE010000057">
    <property type="protein sequence ID" value="KAG2234262.1"/>
    <property type="molecule type" value="Genomic_DNA"/>
</dbReference>
<dbReference type="InterPro" id="IPR025995">
    <property type="entry name" value="Tudor-knot"/>
</dbReference>
<evidence type="ECO:0000313" key="22">
    <source>
        <dbReference type="Proteomes" id="UP000613177"/>
    </source>
</evidence>
<keyword evidence="7" id="KW-0007">Acetylation</keyword>
<keyword evidence="5" id="KW-0227">DNA damage</keyword>
<comment type="similarity">
    <text evidence="2">Belongs to the MYST (SAS/MOZ) family.</text>
</comment>
<evidence type="ECO:0000256" key="19">
    <source>
        <dbReference type="SAM" id="MobiDB-lite"/>
    </source>
</evidence>
<evidence type="ECO:0000256" key="14">
    <source>
        <dbReference type="ARBA" id="ARBA00047557"/>
    </source>
</evidence>
<dbReference type="InterPro" id="IPR000953">
    <property type="entry name" value="Chromo/chromo_shadow_dom"/>
</dbReference>
<keyword evidence="11" id="KW-0234">DNA repair</keyword>
<keyword evidence="10" id="KW-0804">Transcription</keyword>
<gene>
    <name evidence="21" type="ORF">INT48_002852</name>
</gene>
<evidence type="ECO:0000256" key="4">
    <source>
        <dbReference type="ARBA" id="ARBA00022679"/>
    </source>
</evidence>
<evidence type="ECO:0000313" key="21">
    <source>
        <dbReference type="EMBL" id="KAG2234262.1"/>
    </source>
</evidence>
<evidence type="ECO:0000256" key="2">
    <source>
        <dbReference type="ARBA" id="ARBA00010107"/>
    </source>
</evidence>
<keyword evidence="22" id="KW-1185">Reference proteome</keyword>
<dbReference type="SUPFAM" id="SSF54160">
    <property type="entry name" value="Chromo domain-like"/>
    <property type="match status" value="1"/>
</dbReference>
<dbReference type="PANTHER" id="PTHR10615">
    <property type="entry name" value="HISTONE ACETYLTRANSFERASE"/>
    <property type="match status" value="1"/>
</dbReference>
<dbReference type="GO" id="GO:0003712">
    <property type="term" value="F:transcription coregulator activity"/>
    <property type="evidence" value="ECO:0007669"/>
    <property type="project" value="TreeGrafter"/>
</dbReference>
<accession>A0A8H7VWR9</accession>
<evidence type="ECO:0000256" key="16">
    <source>
        <dbReference type="ARBA" id="ARBA00047787"/>
    </source>
</evidence>
<dbReference type="Pfam" id="PF01853">
    <property type="entry name" value="MOZ_SAS"/>
    <property type="match status" value="1"/>
</dbReference>
<comment type="catalytic activity">
    <reaction evidence="17">
        <text>L-lysyl-[histone] + acetyl-CoA = N(6)-acetyl-L-lysyl-[histone] + CoA + H(+)</text>
        <dbReference type="Rhea" id="RHEA:21992"/>
        <dbReference type="Rhea" id="RHEA-COMP:9845"/>
        <dbReference type="Rhea" id="RHEA-COMP:11338"/>
        <dbReference type="ChEBI" id="CHEBI:15378"/>
        <dbReference type="ChEBI" id="CHEBI:29969"/>
        <dbReference type="ChEBI" id="CHEBI:57287"/>
        <dbReference type="ChEBI" id="CHEBI:57288"/>
        <dbReference type="ChEBI" id="CHEBI:61930"/>
        <dbReference type="EC" id="2.3.1.48"/>
    </reaction>
    <physiologicalReaction direction="left-to-right" evidence="17">
        <dbReference type="Rhea" id="RHEA:21993"/>
    </physiologicalReaction>
</comment>
<evidence type="ECO:0000256" key="6">
    <source>
        <dbReference type="ARBA" id="ARBA00022853"/>
    </source>
</evidence>
<comment type="function">
    <text evidence="13">Catalytic component of the NuA4 histone acetyltransferase (HAT) complex which is involved in epigenetic transcriptional activation of selected genes principally by acetylation of nucleosomal histones H4, H3, H2B, H2A and H2A variant H2A.Z. Acetylates histone H4 to form H4K5ac, H4K8ac, H4K12ac and H4K16ac, histone H3 to form H3K14ac, and histone H2A to form H2AK4ac and H2AK7ac. The NuA4 complex is involved in the DNA damage response and is required for chromosome segregation. The NuA4 complex plays a direct role in repair of DNA double-strand breaks (DSBs) through homologous recombination. Recruitment to promoters depends on H3K4me. Also acetylates non-histone proteins. In addition to protein acetyltransferase, can use different acyl-CoA substrates, such as 2-hydroxyisobutanoyl-CoA (2-hydroxyisobutyryl-CoA) or (2E)-butenoyl-CoA (crotonyl-CoA), and is able to mediate protein 2-hydroxyisobutyrylation and crotonylation, respectively.</text>
</comment>
<keyword evidence="8" id="KW-0805">Transcription regulation</keyword>
<dbReference type="FunFam" id="1.10.10.10:FF:000022">
    <property type="entry name" value="Histone acetyltransferase"/>
    <property type="match status" value="1"/>
</dbReference>
<dbReference type="AlphaFoldDB" id="A0A8H7VWR9"/>
<evidence type="ECO:0000256" key="12">
    <source>
        <dbReference type="ARBA" id="ARBA00023242"/>
    </source>
</evidence>
<dbReference type="FunFam" id="3.40.630.30:FF:000002">
    <property type="entry name" value="Histone acetyltransferase"/>
    <property type="match status" value="1"/>
</dbReference>
<feature type="region of interest" description="Disordered" evidence="19">
    <location>
        <begin position="113"/>
        <end position="191"/>
    </location>
</feature>
<sequence>MMKDETENNTEMETPIPRTEAMEVVEQDNINDHLTPELRSQMIKFIASPVHCKLFVEKISMKGDSEYRKAEIILARETNKKPSTLEYYVHYVEFNKRLDEWVPFKRLDFNRGVEFPKPNAKKTKKNGHLDTSSTGSRASTPSHSVKKRQDSEANTPGGGQDDIIGEEIDKETTAEADEEFSKEQEIEKLRTSGSMTQNLSEIARVKNMNRIQMGEHEIETWYFSPYPKEYAYCDTLYICEFCLLYYESHKQLERHRTRCQLQHPPGNEIYRKDDISFFEIDGRKQKTWCRNLCLLSKLFLDHKMLYYDVDPFLFYCMTKRDELGCHLIGYFSKEKESADNYNVACILTLPQYQRHGYGKLLIAFSYELSKVEGRTGSPEKPLSDLGLMSYRAYWTDTIVGFLLSTSEEVTIEEISQKTAITTQDILHTLQSIGALKYYRGQHIICLGDKVVEQWERIQQKKKRVISPEKLDWRPIHFTSSQLSTLIATVLSTITQPGEGETWIVGQTVTISIAPGKKSETVNLFLDHDRSIIIGGGDIENGKTIHFLVPASAVNPNGGPAMLIAVYRIERYLNSVDIVNINIV</sequence>
<comment type="subcellular location">
    <subcellularLocation>
        <location evidence="1">Nucleus</location>
    </subcellularLocation>
</comment>
<feature type="active site" description="Proton donor/acceptor" evidence="18">
    <location>
        <position position="379"/>
    </location>
</feature>
<keyword evidence="9" id="KW-0010">Activator</keyword>
<dbReference type="Gene3D" id="3.30.60.60">
    <property type="entry name" value="N-acetyl transferase-like"/>
    <property type="match status" value="1"/>
</dbReference>
<evidence type="ECO:0000256" key="8">
    <source>
        <dbReference type="ARBA" id="ARBA00023015"/>
    </source>
</evidence>
<feature type="compositionally biased region" description="Acidic residues" evidence="19">
    <location>
        <begin position="163"/>
        <end position="178"/>
    </location>
</feature>
<dbReference type="InterPro" id="IPR036388">
    <property type="entry name" value="WH-like_DNA-bd_sf"/>
</dbReference>
<dbReference type="SMART" id="SM00298">
    <property type="entry name" value="CHROMO"/>
    <property type="match status" value="1"/>
</dbReference>
<dbReference type="GO" id="GO:0006281">
    <property type="term" value="P:DNA repair"/>
    <property type="evidence" value="ECO:0007669"/>
    <property type="project" value="UniProtKB-KW"/>
</dbReference>
<dbReference type="CDD" id="cd04301">
    <property type="entry name" value="NAT_SF"/>
    <property type="match status" value="1"/>
</dbReference>
<evidence type="ECO:0000256" key="1">
    <source>
        <dbReference type="ARBA" id="ARBA00004123"/>
    </source>
</evidence>
<evidence type="ECO:0000256" key="18">
    <source>
        <dbReference type="PIRSR" id="PIRSR602717-51"/>
    </source>
</evidence>
<evidence type="ECO:0000256" key="5">
    <source>
        <dbReference type="ARBA" id="ARBA00022763"/>
    </source>
</evidence>
<dbReference type="GO" id="GO:0005634">
    <property type="term" value="C:nucleus"/>
    <property type="evidence" value="ECO:0007669"/>
    <property type="project" value="UniProtKB-SubCell"/>
</dbReference>
<evidence type="ECO:0000256" key="13">
    <source>
        <dbReference type="ARBA" id="ARBA00045805"/>
    </source>
</evidence>
<dbReference type="InterPro" id="IPR016181">
    <property type="entry name" value="Acyl_CoA_acyltransferase"/>
</dbReference>
<dbReference type="InterPro" id="IPR040706">
    <property type="entry name" value="Zf-MYST"/>
</dbReference>
<dbReference type="Pfam" id="PF17772">
    <property type="entry name" value="zf-MYST"/>
    <property type="match status" value="1"/>
</dbReference>
<dbReference type="GO" id="GO:0006357">
    <property type="term" value="P:regulation of transcription by RNA polymerase II"/>
    <property type="evidence" value="ECO:0007669"/>
    <property type="project" value="TreeGrafter"/>
</dbReference>
<dbReference type="SUPFAM" id="SSF55729">
    <property type="entry name" value="Acyl-CoA N-acyltransferases (Nat)"/>
    <property type="match status" value="1"/>
</dbReference>
<feature type="compositionally biased region" description="Polar residues" evidence="19">
    <location>
        <begin position="129"/>
        <end position="143"/>
    </location>
</feature>
<evidence type="ECO:0000256" key="10">
    <source>
        <dbReference type="ARBA" id="ARBA00023163"/>
    </source>
</evidence>
<evidence type="ECO:0000256" key="15">
    <source>
        <dbReference type="ARBA" id="ARBA00047752"/>
    </source>
</evidence>